<dbReference type="InParanoid" id="A0A2R5G285"/>
<dbReference type="EMBL" id="BEYU01000011">
    <property type="protein sequence ID" value="GBG25120.1"/>
    <property type="molecule type" value="Genomic_DNA"/>
</dbReference>
<dbReference type="PANTHER" id="PTHR45947">
    <property type="entry name" value="SULFOQUINOVOSYL TRANSFERASE SQD2"/>
    <property type="match status" value="1"/>
</dbReference>
<feature type="domain" description="Glycosyl transferase family 1" evidence="2">
    <location>
        <begin position="228"/>
        <end position="369"/>
    </location>
</feature>
<keyword evidence="1 3" id="KW-0328">Glycosyltransferase</keyword>
<comment type="caution">
    <text evidence="3">The sequence shown here is derived from an EMBL/GenBank/DDBJ whole genome shotgun (WGS) entry which is preliminary data.</text>
</comment>
<protein>
    <submittedName>
        <fullName evidence="3">GDP-Man:Man3GlcNAc2-PP-Dol alpha-1,2-mannosyltransferase</fullName>
    </submittedName>
</protein>
<dbReference type="Proteomes" id="UP000241890">
    <property type="component" value="Unassembled WGS sequence"/>
</dbReference>
<dbReference type="Pfam" id="PF00534">
    <property type="entry name" value="Glycos_transf_1"/>
    <property type="match status" value="1"/>
</dbReference>
<evidence type="ECO:0000313" key="3">
    <source>
        <dbReference type="EMBL" id="GBG25120.1"/>
    </source>
</evidence>
<evidence type="ECO:0000313" key="4">
    <source>
        <dbReference type="Proteomes" id="UP000241890"/>
    </source>
</evidence>
<evidence type="ECO:0000256" key="1">
    <source>
        <dbReference type="ARBA" id="ARBA00022676"/>
    </source>
</evidence>
<sequence>MEGVKSYSIYPSEHQSPHEDPYVEVFKLEHPIPICESASPVSSYRWHSMSEEEFTAYTKRLEDTVYNQMEAAEEREGTNFSLCIAHHTFTNPLVMRRVLQRRKEAGKPPAALVCFVHGTALKMYVHERDQKKPDEFPMRFLPMMKDSGVFDPSDDCSVQICFAISNQQIDAFLEIFSPFPKDRVVISPNGINQVIFHQQKGCTISNTLTQYPSWHYEGSPRESVTIEADKYEHVVVMVSKFADWKRVPALLYAAKTYESDFDGKVATVIVGTGPKDAQVELQELAFGELDLQHTYFLGPQPQPELAKLYTISSVGVFPSYKEPFGMVLIECMACGTPVIGANSGGPKDFVDPSVGTLVEETDDLEELGSRVCVAVKDAINDDWKDARTDACKKLVSERFSVTKQVTELLSGTREALSI</sequence>
<keyword evidence="3" id="KW-0808">Transferase</keyword>
<dbReference type="PANTHER" id="PTHR45947:SF3">
    <property type="entry name" value="SULFOQUINOVOSYL TRANSFERASE SQD2"/>
    <property type="match status" value="1"/>
</dbReference>
<reference evidence="3 4" key="1">
    <citation type="submission" date="2017-12" db="EMBL/GenBank/DDBJ databases">
        <title>Sequencing, de novo assembly and annotation of complete genome of a new Thraustochytrid species, strain FCC1311.</title>
        <authorList>
            <person name="Sedici K."/>
            <person name="Godart F."/>
            <person name="Aiese Cigliano R."/>
            <person name="Sanseverino W."/>
            <person name="Barakat M."/>
            <person name="Ortet P."/>
            <person name="Marechal E."/>
            <person name="Cagnac O."/>
            <person name="Amato A."/>
        </authorList>
    </citation>
    <scope>NUCLEOTIDE SEQUENCE [LARGE SCALE GENOMIC DNA]</scope>
</reference>
<dbReference type="CDD" id="cd03801">
    <property type="entry name" value="GT4_PimA-like"/>
    <property type="match status" value="1"/>
</dbReference>
<organism evidence="3 4">
    <name type="scientific">Hondaea fermentalgiana</name>
    <dbReference type="NCBI Taxonomy" id="2315210"/>
    <lineage>
        <taxon>Eukaryota</taxon>
        <taxon>Sar</taxon>
        <taxon>Stramenopiles</taxon>
        <taxon>Bigyra</taxon>
        <taxon>Labyrinthulomycetes</taxon>
        <taxon>Thraustochytrida</taxon>
        <taxon>Thraustochytriidae</taxon>
        <taxon>Hondaea</taxon>
    </lineage>
</organism>
<accession>A0A2R5G285</accession>
<name>A0A2R5G285_9STRA</name>
<dbReference type="InterPro" id="IPR050194">
    <property type="entry name" value="Glycosyltransferase_grp1"/>
</dbReference>
<dbReference type="SUPFAM" id="SSF53756">
    <property type="entry name" value="UDP-Glycosyltransferase/glycogen phosphorylase"/>
    <property type="match status" value="1"/>
</dbReference>
<dbReference type="OrthoDB" id="443318at2759"/>
<dbReference type="GO" id="GO:0016757">
    <property type="term" value="F:glycosyltransferase activity"/>
    <property type="evidence" value="ECO:0007669"/>
    <property type="project" value="UniProtKB-KW"/>
</dbReference>
<keyword evidence="4" id="KW-1185">Reference proteome</keyword>
<dbReference type="InterPro" id="IPR001296">
    <property type="entry name" value="Glyco_trans_1"/>
</dbReference>
<dbReference type="Gene3D" id="3.40.50.2000">
    <property type="entry name" value="Glycogen Phosphorylase B"/>
    <property type="match status" value="2"/>
</dbReference>
<evidence type="ECO:0000259" key="2">
    <source>
        <dbReference type="Pfam" id="PF00534"/>
    </source>
</evidence>
<gene>
    <name evidence="3" type="ORF">FCC1311_006651</name>
</gene>
<dbReference type="AlphaFoldDB" id="A0A2R5G285"/>
<proteinExistence type="predicted"/>